<reference evidence="1 2" key="1">
    <citation type="submission" date="2024-09" db="EMBL/GenBank/DDBJ databases">
        <title>Genome sequencing and assembly of Phytophthora oleae, isolate VK10A, causative agent of rot of olive drupes.</title>
        <authorList>
            <person name="Conti Taguali S."/>
            <person name="Riolo M."/>
            <person name="La Spada F."/>
            <person name="Cacciola S.O."/>
            <person name="Dionisio G."/>
        </authorList>
    </citation>
    <scope>NUCLEOTIDE SEQUENCE [LARGE SCALE GENOMIC DNA]</scope>
    <source>
        <strain evidence="1 2">VK10A</strain>
    </source>
</reference>
<keyword evidence="2" id="KW-1185">Reference proteome</keyword>
<accession>A0ABD3G4D5</accession>
<comment type="caution">
    <text evidence="1">The sequence shown here is derived from an EMBL/GenBank/DDBJ whole genome shotgun (WGS) entry which is preliminary data.</text>
</comment>
<name>A0ABD3G4D5_9STRA</name>
<evidence type="ECO:0000313" key="2">
    <source>
        <dbReference type="Proteomes" id="UP001632037"/>
    </source>
</evidence>
<protein>
    <submittedName>
        <fullName evidence="1">Uncharacterized protein</fullName>
    </submittedName>
</protein>
<sequence>MAPDVTDGTVCGVDALLKTWALQSLCYDKIDLQPVRLENGPGNALVATTKGTLVINENTLRNAFPNLVSDGRLATLLDKMLGQQLELRGSVQFDWDSASARVTSIVCKADILTPLLRLLGSLDAVAYVFDNARLTPEGRLAPNESIRVT</sequence>
<evidence type="ECO:0000313" key="1">
    <source>
        <dbReference type="EMBL" id="KAL3673993.1"/>
    </source>
</evidence>
<gene>
    <name evidence="1" type="ORF">V7S43_001678</name>
</gene>
<dbReference type="AlphaFoldDB" id="A0ABD3G4D5"/>
<dbReference type="EMBL" id="JBIMZQ010000002">
    <property type="protein sequence ID" value="KAL3673993.1"/>
    <property type="molecule type" value="Genomic_DNA"/>
</dbReference>
<proteinExistence type="predicted"/>
<organism evidence="1 2">
    <name type="scientific">Phytophthora oleae</name>
    <dbReference type="NCBI Taxonomy" id="2107226"/>
    <lineage>
        <taxon>Eukaryota</taxon>
        <taxon>Sar</taxon>
        <taxon>Stramenopiles</taxon>
        <taxon>Oomycota</taxon>
        <taxon>Peronosporomycetes</taxon>
        <taxon>Peronosporales</taxon>
        <taxon>Peronosporaceae</taxon>
        <taxon>Phytophthora</taxon>
    </lineage>
</organism>
<dbReference type="Proteomes" id="UP001632037">
    <property type="component" value="Unassembled WGS sequence"/>
</dbReference>